<keyword evidence="5 7" id="KW-1133">Transmembrane helix</keyword>
<dbReference type="InterPro" id="IPR035952">
    <property type="entry name" value="Rhomboid-like_sf"/>
</dbReference>
<dbReference type="GO" id="GO:0004252">
    <property type="term" value="F:serine-type endopeptidase activity"/>
    <property type="evidence" value="ECO:0007669"/>
    <property type="project" value="InterPro"/>
</dbReference>
<reference evidence="9 10" key="1">
    <citation type="submission" date="2019-07" db="EMBL/GenBank/DDBJ databases">
        <title>Pseudomonas mangiferae sp. nov., isolated from bark of mango tree in Thailand.</title>
        <authorList>
            <person name="Srisuk N."/>
            <person name="Anurat P."/>
        </authorList>
    </citation>
    <scope>NUCLEOTIDE SEQUENCE [LARGE SCALE GENOMIC DNA]</scope>
    <source>
        <strain evidence="9 10">DMKU_BBB3-04</strain>
    </source>
</reference>
<dbReference type="GO" id="GO:0016020">
    <property type="term" value="C:membrane"/>
    <property type="evidence" value="ECO:0007669"/>
    <property type="project" value="UniProtKB-SubCell"/>
</dbReference>
<accession>A0A553GX93</accession>
<feature type="domain" description="Peptidase S54 rhomboid" evidence="8">
    <location>
        <begin position="138"/>
        <end position="281"/>
    </location>
</feature>
<dbReference type="GO" id="GO:0006508">
    <property type="term" value="P:proteolysis"/>
    <property type="evidence" value="ECO:0007669"/>
    <property type="project" value="UniProtKB-KW"/>
</dbReference>
<dbReference type="AlphaFoldDB" id="A0A553GX93"/>
<keyword evidence="6 7" id="KW-0472">Membrane</keyword>
<dbReference type="OrthoDB" id="9814037at2"/>
<feature type="transmembrane region" description="Helical" evidence="7">
    <location>
        <begin position="198"/>
        <end position="218"/>
    </location>
</feature>
<keyword evidence="4" id="KW-0378">Hydrolase</keyword>
<organism evidence="9 10">
    <name type="scientific">Pseudomonas mangiferae</name>
    <dbReference type="NCBI Taxonomy" id="2593654"/>
    <lineage>
        <taxon>Bacteria</taxon>
        <taxon>Pseudomonadati</taxon>
        <taxon>Pseudomonadota</taxon>
        <taxon>Gammaproteobacteria</taxon>
        <taxon>Pseudomonadales</taxon>
        <taxon>Pseudomonadaceae</taxon>
        <taxon>Pseudomonas</taxon>
    </lineage>
</organism>
<evidence type="ECO:0000256" key="1">
    <source>
        <dbReference type="ARBA" id="ARBA00004141"/>
    </source>
</evidence>
<dbReference type="Gene3D" id="1.20.1540.10">
    <property type="entry name" value="Rhomboid-like"/>
    <property type="match status" value="1"/>
</dbReference>
<proteinExistence type="inferred from homology"/>
<keyword evidence="10" id="KW-1185">Reference proteome</keyword>
<evidence type="ECO:0000313" key="9">
    <source>
        <dbReference type="EMBL" id="TRX74103.1"/>
    </source>
</evidence>
<protein>
    <submittedName>
        <fullName evidence="9">Rhomboid family intramembrane serine protease</fullName>
    </submittedName>
</protein>
<comment type="subcellular location">
    <subcellularLocation>
        <location evidence="1">Membrane</location>
        <topology evidence="1">Multi-pass membrane protein</topology>
    </subcellularLocation>
</comment>
<feature type="transmembrane region" description="Helical" evidence="7">
    <location>
        <begin position="225"/>
        <end position="244"/>
    </location>
</feature>
<gene>
    <name evidence="9" type="ORF">FM069_13255</name>
</gene>
<dbReference type="PANTHER" id="PTHR43731">
    <property type="entry name" value="RHOMBOID PROTEASE"/>
    <property type="match status" value="1"/>
</dbReference>
<dbReference type="SUPFAM" id="SSF144091">
    <property type="entry name" value="Rhomboid-like"/>
    <property type="match status" value="1"/>
</dbReference>
<evidence type="ECO:0000313" key="10">
    <source>
        <dbReference type="Proteomes" id="UP000315235"/>
    </source>
</evidence>
<dbReference type="PANTHER" id="PTHR43731:SF14">
    <property type="entry name" value="PRESENILIN-ASSOCIATED RHOMBOID-LIKE PROTEIN, MITOCHONDRIAL"/>
    <property type="match status" value="1"/>
</dbReference>
<dbReference type="InterPro" id="IPR050925">
    <property type="entry name" value="Rhomboid_protease_S54"/>
</dbReference>
<dbReference type="Proteomes" id="UP000315235">
    <property type="component" value="Unassembled WGS sequence"/>
</dbReference>
<feature type="transmembrane region" description="Helical" evidence="7">
    <location>
        <begin position="152"/>
        <end position="170"/>
    </location>
</feature>
<evidence type="ECO:0000256" key="7">
    <source>
        <dbReference type="SAM" id="Phobius"/>
    </source>
</evidence>
<sequence length="478" mass="53325">MVILPAEQALDWKRPPLVTLLLILLNTLIYLGYQGGDAHRLESAVQAYLNAGLLDRERPLYQERPEAPAGRDMPARLPREAQAALILQDLAFEARLHRDPGYLADPAWGQARQRVEQVRDTLSVFRFGFIPARFTLQGLFGAMFLHGSFDHLLGNMVFLFVCGFAVELALGRWTYLALYLGGGLASHLLWWLCDPSWLPGIGASGAVAGVMGMYLGLYRLRRIRFFCWLGPMIGYFRAPALWILPVWMGKELYGLLRAADHVNYYAHLGGLAFGCLAVLALRGSGRQRVDDAYLEKVDPDAAFKRELAGLDGLIGTFELDRATERGTALLERYPHRLPLLERLYGVAKGRGDRVLMGTVLKQVFALAPSEGATLLRRLADDGDGSQQALARHPAIQQRLLPALLRLEDTTRALSVWRRLAKQQQLPADMPQLTLRLARQLAQRQDARSVAELNQSMRTHCPDSEAANQVAILHQHLSG</sequence>
<dbReference type="EMBL" id="VJOY01000009">
    <property type="protein sequence ID" value="TRX74103.1"/>
    <property type="molecule type" value="Genomic_DNA"/>
</dbReference>
<keyword evidence="3 7" id="KW-0812">Transmembrane</keyword>
<feature type="transmembrane region" description="Helical" evidence="7">
    <location>
        <begin position="175"/>
        <end position="192"/>
    </location>
</feature>
<feature type="transmembrane region" description="Helical" evidence="7">
    <location>
        <begin position="15"/>
        <end position="33"/>
    </location>
</feature>
<evidence type="ECO:0000256" key="4">
    <source>
        <dbReference type="ARBA" id="ARBA00022801"/>
    </source>
</evidence>
<keyword evidence="9" id="KW-0645">Protease</keyword>
<dbReference type="InterPro" id="IPR022764">
    <property type="entry name" value="Peptidase_S54_rhomboid_dom"/>
</dbReference>
<feature type="transmembrane region" description="Helical" evidence="7">
    <location>
        <begin position="264"/>
        <end position="281"/>
    </location>
</feature>
<evidence type="ECO:0000256" key="3">
    <source>
        <dbReference type="ARBA" id="ARBA00022692"/>
    </source>
</evidence>
<name>A0A553GX93_9PSED</name>
<feature type="transmembrane region" description="Helical" evidence="7">
    <location>
        <begin position="124"/>
        <end position="146"/>
    </location>
</feature>
<evidence type="ECO:0000256" key="2">
    <source>
        <dbReference type="ARBA" id="ARBA00009045"/>
    </source>
</evidence>
<evidence type="ECO:0000256" key="5">
    <source>
        <dbReference type="ARBA" id="ARBA00022989"/>
    </source>
</evidence>
<evidence type="ECO:0000256" key="6">
    <source>
        <dbReference type="ARBA" id="ARBA00023136"/>
    </source>
</evidence>
<comment type="caution">
    <text evidence="9">The sequence shown here is derived from an EMBL/GenBank/DDBJ whole genome shotgun (WGS) entry which is preliminary data.</text>
</comment>
<evidence type="ECO:0000259" key="8">
    <source>
        <dbReference type="Pfam" id="PF01694"/>
    </source>
</evidence>
<dbReference type="Pfam" id="PF01694">
    <property type="entry name" value="Rhomboid"/>
    <property type="match status" value="1"/>
</dbReference>
<comment type="similarity">
    <text evidence="2">Belongs to the peptidase S54 family.</text>
</comment>
<dbReference type="RefSeq" id="WP_143488841.1">
    <property type="nucleotide sequence ID" value="NZ_VJOY01000009.1"/>
</dbReference>